<protein>
    <submittedName>
        <fullName evidence="2">Uncharacterized protein</fullName>
    </submittedName>
</protein>
<sequence>MMKKAKTMMKNSQRGMNRQGKKGEADRHVFDLKPKHLLADACGEHISTEQERRDIMEPQSSDNLEALLCSEDSKLPLSMRSNLLELFGQIEREFESLYIENIELRREIDTLNDRLSADGQTVEGSEFSKGALKTKASHSTSQLSQKLKTTYKVSTSKARVTGARNFSVGSWEMWSADSWL</sequence>
<reference evidence="2 3" key="1">
    <citation type="submission" date="2024-04" db="EMBL/GenBank/DDBJ databases">
        <authorList>
            <person name="Waldvogel A.-M."/>
            <person name="Schoenle A."/>
        </authorList>
    </citation>
    <scope>NUCLEOTIDE SEQUENCE [LARGE SCALE GENOMIC DNA]</scope>
</reference>
<proteinExistence type="predicted"/>
<accession>A0AAV2JSS5</accession>
<dbReference type="AlphaFoldDB" id="A0AAV2JSS5"/>
<gene>
    <name evidence="2" type="ORF">KC01_LOCUS11413</name>
</gene>
<dbReference type="Proteomes" id="UP001497482">
    <property type="component" value="Chromosome 14"/>
</dbReference>
<evidence type="ECO:0000256" key="1">
    <source>
        <dbReference type="SAM" id="MobiDB-lite"/>
    </source>
</evidence>
<organism evidence="2 3">
    <name type="scientific">Knipowitschia caucasica</name>
    <name type="common">Caucasian dwarf goby</name>
    <name type="synonym">Pomatoschistus caucasicus</name>
    <dbReference type="NCBI Taxonomy" id="637954"/>
    <lineage>
        <taxon>Eukaryota</taxon>
        <taxon>Metazoa</taxon>
        <taxon>Chordata</taxon>
        <taxon>Craniata</taxon>
        <taxon>Vertebrata</taxon>
        <taxon>Euteleostomi</taxon>
        <taxon>Actinopterygii</taxon>
        <taxon>Neopterygii</taxon>
        <taxon>Teleostei</taxon>
        <taxon>Neoteleostei</taxon>
        <taxon>Acanthomorphata</taxon>
        <taxon>Gobiaria</taxon>
        <taxon>Gobiiformes</taxon>
        <taxon>Gobioidei</taxon>
        <taxon>Gobiidae</taxon>
        <taxon>Gobiinae</taxon>
        <taxon>Knipowitschia</taxon>
    </lineage>
</organism>
<dbReference type="EMBL" id="OZ035836">
    <property type="protein sequence ID" value="CAL1580589.1"/>
    <property type="molecule type" value="Genomic_DNA"/>
</dbReference>
<keyword evidence="3" id="KW-1185">Reference proteome</keyword>
<evidence type="ECO:0000313" key="2">
    <source>
        <dbReference type="EMBL" id="CAL1580589.1"/>
    </source>
</evidence>
<evidence type="ECO:0000313" key="3">
    <source>
        <dbReference type="Proteomes" id="UP001497482"/>
    </source>
</evidence>
<feature type="region of interest" description="Disordered" evidence="1">
    <location>
        <begin position="1"/>
        <end position="24"/>
    </location>
</feature>
<name>A0AAV2JSS5_KNICA</name>